<dbReference type="EMBL" id="FJ601374">
    <property type="protein sequence ID" value="ACN62970.1"/>
    <property type="molecule type" value="Genomic_DNA"/>
</dbReference>
<accession>C0KGM7</accession>
<dbReference type="AlphaFoldDB" id="C0KGM7"/>
<proteinExistence type="predicted"/>
<organism evidence="1">
    <name type="scientific">Diaphorobacter sp. PCA039</name>
    <dbReference type="NCBI Taxonomy" id="266831"/>
    <lineage>
        <taxon>Bacteria</taxon>
        <taxon>Pseudomonadati</taxon>
        <taxon>Pseudomonadota</taxon>
        <taxon>Betaproteobacteria</taxon>
        <taxon>Burkholderiales</taxon>
        <taxon>Comamonadaceae</taxon>
        <taxon>Diaphorobacter</taxon>
    </lineage>
</organism>
<protein>
    <submittedName>
        <fullName evidence="1">Acetaldehyde dehydrogenase</fullName>
    </submittedName>
</protein>
<sequence>MAWTERVMASLSGSPATRQCTVSRMISGGSAGLMTMMALPFWAPPTFSMAPAVVRVNSSMFLRVPGPAERLDTVATISPYATGCTRLTAATMGMVAWPPQVTMFTFISALPTCSFRLTGGTQNGPMAAGVRSIMSAPCAFTLREFSACT</sequence>
<evidence type="ECO:0000313" key="1">
    <source>
        <dbReference type="EMBL" id="ACN62970.1"/>
    </source>
</evidence>
<name>C0KGM7_9BURK</name>
<reference evidence="1" key="1">
    <citation type="journal article" date="2010" name="World J. Microbiol. Biotechnol.">
        <title>A novel degradation pathway of chloroaniline in Diaphorobacter sp. PCA039 entails initial hydroxylation.</title>
        <authorList>
            <person name="Zhang T."/>
            <person name="Ren H.F."/>
            <person name="Liu Y."/>
            <person name="Zhu B.L."/>
            <person name="Liu Z.P."/>
            <person name="Liu S.J."/>
        </authorList>
    </citation>
    <scope>NUCLEOTIDE SEQUENCE</scope>
    <source>
        <strain evidence="1">PCA039</strain>
    </source>
</reference>